<dbReference type="EMBL" id="JACJKY010000004">
    <property type="protein sequence ID" value="MBM6920190.1"/>
    <property type="molecule type" value="Genomic_DNA"/>
</dbReference>
<feature type="transmembrane region" description="Helical" evidence="7">
    <location>
        <begin position="12"/>
        <end position="34"/>
    </location>
</feature>
<evidence type="ECO:0000256" key="2">
    <source>
        <dbReference type="ARBA" id="ARBA00022475"/>
    </source>
</evidence>
<dbReference type="GO" id="GO:0042158">
    <property type="term" value="P:lipoprotein biosynthetic process"/>
    <property type="evidence" value="ECO:0007669"/>
    <property type="project" value="UniProtKB-UniRule"/>
</dbReference>
<feature type="transmembrane region" description="Helical" evidence="7">
    <location>
        <begin position="205"/>
        <end position="224"/>
    </location>
</feature>
<evidence type="ECO:0000256" key="3">
    <source>
        <dbReference type="ARBA" id="ARBA00022679"/>
    </source>
</evidence>
<keyword evidence="2 7" id="KW-1003">Cell membrane</keyword>
<comment type="function">
    <text evidence="7">Catalyzes the transfer of the diacylglyceryl group from phosphatidylglycerol to the sulfhydryl group of the N-terminal cysteine of a prolipoprotein, the first step in the formation of mature lipoproteins.</text>
</comment>
<dbReference type="PANTHER" id="PTHR30589:SF0">
    <property type="entry name" value="PHOSPHATIDYLGLYCEROL--PROLIPOPROTEIN DIACYLGLYCERYL TRANSFERASE"/>
    <property type="match status" value="1"/>
</dbReference>
<comment type="subcellular location">
    <subcellularLocation>
        <location evidence="7">Cell membrane</location>
        <topology evidence="7">Multi-pass membrane protein</topology>
    </subcellularLocation>
</comment>
<evidence type="ECO:0000256" key="5">
    <source>
        <dbReference type="ARBA" id="ARBA00022989"/>
    </source>
</evidence>
<comment type="similarity">
    <text evidence="1 7">Belongs to the Lgt family.</text>
</comment>
<feature type="transmembrane region" description="Helical" evidence="7">
    <location>
        <begin position="86"/>
        <end position="111"/>
    </location>
</feature>
<feature type="transmembrane region" description="Helical" evidence="7">
    <location>
        <begin position="46"/>
        <end position="66"/>
    </location>
</feature>
<accession>A0A938X6V0</accession>
<keyword evidence="9" id="KW-1185">Reference proteome</keyword>
<organism evidence="8 9">
    <name type="scientific">Merdimmobilis hominis</name>
    <dbReference type="NCBI Taxonomy" id="2897707"/>
    <lineage>
        <taxon>Bacteria</taxon>
        <taxon>Bacillati</taxon>
        <taxon>Bacillota</taxon>
        <taxon>Clostridia</taxon>
        <taxon>Eubacteriales</taxon>
        <taxon>Oscillospiraceae</taxon>
        <taxon>Merdimmobilis</taxon>
    </lineage>
</organism>
<comment type="pathway">
    <text evidence="7">Protein modification; lipoprotein biosynthesis (diacylglyceryl transfer).</text>
</comment>
<evidence type="ECO:0000256" key="1">
    <source>
        <dbReference type="ARBA" id="ARBA00007150"/>
    </source>
</evidence>
<comment type="caution">
    <text evidence="8">The sequence shown here is derived from an EMBL/GenBank/DDBJ whole genome shotgun (WGS) entry which is preliminary data.</text>
</comment>
<dbReference type="InterPro" id="IPR001640">
    <property type="entry name" value="Lgt"/>
</dbReference>
<feature type="transmembrane region" description="Helical" evidence="7">
    <location>
        <begin position="230"/>
        <end position="254"/>
    </location>
</feature>
<evidence type="ECO:0000256" key="6">
    <source>
        <dbReference type="ARBA" id="ARBA00023136"/>
    </source>
</evidence>
<evidence type="ECO:0000256" key="7">
    <source>
        <dbReference type="HAMAP-Rule" id="MF_01147"/>
    </source>
</evidence>
<dbReference type="HAMAP" id="MF_01147">
    <property type="entry name" value="Lgt"/>
    <property type="match status" value="1"/>
</dbReference>
<dbReference type="Proteomes" id="UP000774750">
    <property type="component" value="Unassembled WGS sequence"/>
</dbReference>
<proteinExistence type="inferred from homology"/>
<dbReference type="EC" id="2.5.1.145" evidence="7"/>
<reference evidence="8" key="1">
    <citation type="submission" date="2020-08" db="EMBL/GenBank/DDBJ databases">
        <authorList>
            <person name="Cejkova D."/>
            <person name="Kubasova T."/>
            <person name="Jahodarova E."/>
            <person name="Rychlik I."/>
        </authorList>
    </citation>
    <scope>NUCLEOTIDE SEQUENCE</scope>
    <source>
        <strain evidence="8">An559</strain>
    </source>
</reference>
<evidence type="ECO:0000313" key="8">
    <source>
        <dbReference type="EMBL" id="MBM6920190.1"/>
    </source>
</evidence>
<gene>
    <name evidence="7" type="primary">lgt</name>
    <name evidence="8" type="ORF">H6A12_03325</name>
</gene>
<dbReference type="AlphaFoldDB" id="A0A938X6V0"/>
<evidence type="ECO:0000256" key="4">
    <source>
        <dbReference type="ARBA" id="ARBA00022692"/>
    </source>
</evidence>
<protein>
    <recommendedName>
        <fullName evidence="7">Phosphatidylglycerol--prolipoprotein diacylglyceryl transferase</fullName>
        <ecNumber evidence="7">2.5.1.145</ecNumber>
    </recommendedName>
</protein>
<dbReference type="Pfam" id="PF01790">
    <property type="entry name" value="LGT"/>
    <property type="match status" value="1"/>
</dbReference>
<name>A0A938X6V0_9FIRM</name>
<dbReference type="PANTHER" id="PTHR30589">
    <property type="entry name" value="PROLIPOPROTEIN DIACYLGLYCERYL TRANSFERASE"/>
    <property type="match status" value="1"/>
</dbReference>
<sequence>MCPSLSLFGYSIPTYGICALIGVGAAFLIAFLRVRKSSAHSAEDTMFMLLYGMVGVLVGAKLLYLIQVSPALIRDLPLLFSDVQTFSARYLSGGFVFYGGLIGGIAGAMIYCRQFKLHLFDYANRLIVIIPVFHGIGRIGCFLSGCCYGIPCDPPLGIAFSQSQIAPNGIPLFPVQLLEVCTNLLLFVLLLWLTNRKQCKRSDGVAFYLCYYAVVRFLLEYLRYDDAERGFIGFLSTSQFISLFIFAAGILLFIKGDAIVSFLERKLKI</sequence>
<keyword evidence="5 7" id="KW-1133">Transmembrane helix</keyword>
<keyword evidence="6 7" id="KW-0472">Membrane</keyword>
<feature type="binding site" evidence="7">
    <location>
        <position position="138"/>
    </location>
    <ligand>
        <name>a 1,2-diacyl-sn-glycero-3-phospho-(1'-sn-glycerol)</name>
        <dbReference type="ChEBI" id="CHEBI:64716"/>
    </ligand>
</feature>
<evidence type="ECO:0000313" key="9">
    <source>
        <dbReference type="Proteomes" id="UP000774750"/>
    </source>
</evidence>
<keyword evidence="4 7" id="KW-0812">Transmembrane</keyword>
<dbReference type="GO" id="GO:0005886">
    <property type="term" value="C:plasma membrane"/>
    <property type="evidence" value="ECO:0007669"/>
    <property type="project" value="UniProtKB-SubCell"/>
</dbReference>
<dbReference type="RefSeq" id="WP_204444733.1">
    <property type="nucleotide sequence ID" value="NZ_JACJKY010000004.1"/>
</dbReference>
<keyword evidence="3 7" id="KW-0808">Transferase</keyword>
<dbReference type="GO" id="GO:0008961">
    <property type="term" value="F:phosphatidylglycerol-prolipoprotein diacylglyceryl transferase activity"/>
    <property type="evidence" value="ECO:0007669"/>
    <property type="project" value="UniProtKB-UniRule"/>
</dbReference>
<feature type="transmembrane region" description="Helical" evidence="7">
    <location>
        <begin position="171"/>
        <end position="193"/>
    </location>
</feature>
<feature type="transmembrane region" description="Helical" evidence="7">
    <location>
        <begin position="123"/>
        <end position="151"/>
    </location>
</feature>
<reference evidence="8" key="2">
    <citation type="journal article" date="2021" name="Sci. Rep.">
        <title>The distribution of antibiotic resistance genes in chicken gut microbiota commensals.</title>
        <authorList>
            <person name="Juricova H."/>
            <person name="Matiasovicova J."/>
            <person name="Kubasova T."/>
            <person name="Cejkova D."/>
            <person name="Rychlik I."/>
        </authorList>
    </citation>
    <scope>NUCLEOTIDE SEQUENCE</scope>
    <source>
        <strain evidence="8">An559</strain>
    </source>
</reference>
<comment type="catalytic activity">
    <reaction evidence="7">
        <text>L-cysteinyl-[prolipoprotein] + a 1,2-diacyl-sn-glycero-3-phospho-(1'-sn-glycerol) = an S-1,2-diacyl-sn-glyceryl-L-cysteinyl-[prolipoprotein] + sn-glycerol 1-phosphate + H(+)</text>
        <dbReference type="Rhea" id="RHEA:56712"/>
        <dbReference type="Rhea" id="RHEA-COMP:14679"/>
        <dbReference type="Rhea" id="RHEA-COMP:14680"/>
        <dbReference type="ChEBI" id="CHEBI:15378"/>
        <dbReference type="ChEBI" id="CHEBI:29950"/>
        <dbReference type="ChEBI" id="CHEBI:57685"/>
        <dbReference type="ChEBI" id="CHEBI:64716"/>
        <dbReference type="ChEBI" id="CHEBI:140658"/>
        <dbReference type="EC" id="2.5.1.145"/>
    </reaction>
</comment>